<dbReference type="CDD" id="cd13585">
    <property type="entry name" value="PBP2_TMBP_like"/>
    <property type="match status" value="1"/>
</dbReference>
<proteinExistence type="inferred from homology"/>
<comment type="similarity">
    <text evidence="1">Belongs to the bacterial solute-binding protein 1 family.</text>
</comment>
<dbReference type="InterPro" id="IPR006059">
    <property type="entry name" value="SBP"/>
</dbReference>
<name>A0A174J8I8_9FIRM</name>
<dbReference type="EMBL" id="CYZU01000046">
    <property type="protein sequence ID" value="CUO95973.1"/>
    <property type="molecule type" value="Genomic_DNA"/>
</dbReference>
<dbReference type="STRING" id="39482.ERS852491_03840"/>
<sequence>MKKKIVSVLLCTAMVAGMLAGCGGGKAKEDTSASKDDSGKPYAGEKLTVLYMSSVYADAAKSMVDEFEEQTGATVEVVDFPYTTLHEKALLDLTSGTGSYDVIDVASQWDGEFAPYLTELTDFIEKDNYDMDEFIEKVLENSGSWQGKITGIPNASTPQLFAYRTDLMPDGIPDTWEKYREAAKAQTKPDEGVYGISVSATTGQLGGVFDYVLWSMGGSWADEDWNVTIDSPETREALEHLKEIQNYADPAILSWGTEESIKAFLDGKAAVCETWPTLGLVQAADDESQSKVVGKWALGTIPYDKTGTTLLSAWDLSIPASSKNQELAWEWVKMYTSAEKQNQFYEDYGILSPRKAFWEQDGIKGTYMDTVREALDTANLWWRIPASTEVDTMLNTVVSEYMSDQIDLETAVSKMKKGIEDALKNAPPEEGTKNYNL</sequence>
<dbReference type="Proteomes" id="UP000095544">
    <property type="component" value="Unassembled WGS sequence"/>
</dbReference>
<protein>
    <submittedName>
        <fullName evidence="5">Probable ABC transporter-binding protein DR_1438</fullName>
    </submittedName>
</protein>
<evidence type="ECO:0000256" key="3">
    <source>
        <dbReference type="ARBA" id="ARBA00022729"/>
    </source>
</evidence>
<dbReference type="AlphaFoldDB" id="A0A174J8I8"/>
<dbReference type="Gene3D" id="3.40.190.10">
    <property type="entry name" value="Periplasmic binding protein-like II"/>
    <property type="match status" value="2"/>
</dbReference>
<dbReference type="OrthoDB" id="383712at2"/>
<evidence type="ECO:0000256" key="1">
    <source>
        <dbReference type="ARBA" id="ARBA00008520"/>
    </source>
</evidence>
<evidence type="ECO:0000313" key="5">
    <source>
        <dbReference type="EMBL" id="CUO95973.1"/>
    </source>
</evidence>
<dbReference type="RefSeq" id="WP_055154691.1">
    <property type="nucleotide sequence ID" value="NZ_BAAACT010000039.1"/>
</dbReference>
<reference evidence="5 6" key="1">
    <citation type="submission" date="2015-09" db="EMBL/GenBank/DDBJ databases">
        <authorList>
            <consortium name="Pathogen Informatics"/>
        </authorList>
    </citation>
    <scope>NUCLEOTIDE SEQUENCE [LARGE SCALE GENOMIC DNA]</scope>
    <source>
        <strain evidence="5 6">2789STDY5834876</strain>
    </source>
</reference>
<feature type="chain" id="PRO_5038771678" evidence="4">
    <location>
        <begin position="21"/>
        <end position="437"/>
    </location>
</feature>
<evidence type="ECO:0000256" key="4">
    <source>
        <dbReference type="SAM" id="SignalP"/>
    </source>
</evidence>
<dbReference type="PANTHER" id="PTHR43649">
    <property type="entry name" value="ARABINOSE-BINDING PROTEIN-RELATED"/>
    <property type="match status" value="1"/>
</dbReference>
<keyword evidence="2" id="KW-0813">Transport</keyword>
<keyword evidence="3 4" id="KW-0732">Signal</keyword>
<dbReference type="SUPFAM" id="SSF53850">
    <property type="entry name" value="Periplasmic binding protein-like II"/>
    <property type="match status" value="1"/>
</dbReference>
<feature type="signal peptide" evidence="4">
    <location>
        <begin position="1"/>
        <end position="20"/>
    </location>
</feature>
<organism evidence="5 6">
    <name type="scientific">Faecalicatena contorta</name>
    <dbReference type="NCBI Taxonomy" id="39482"/>
    <lineage>
        <taxon>Bacteria</taxon>
        <taxon>Bacillati</taxon>
        <taxon>Bacillota</taxon>
        <taxon>Clostridia</taxon>
        <taxon>Lachnospirales</taxon>
        <taxon>Lachnospiraceae</taxon>
        <taxon>Faecalicatena</taxon>
    </lineage>
</organism>
<dbReference type="InterPro" id="IPR050490">
    <property type="entry name" value="Bact_solute-bd_prot1"/>
</dbReference>
<dbReference type="PANTHER" id="PTHR43649:SF34">
    <property type="entry name" value="ABC TRANSPORTER PERIPLASMIC-BINDING PROTEIN YCJN-RELATED"/>
    <property type="match status" value="1"/>
</dbReference>
<evidence type="ECO:0000256" key="2">
    <source>
        <dbReference type="ARBA" id="ARBA00022448"/>
    </source>
</evidence>
<dbReference type="Pfam" id="PF01547">
    <property type="entry name" value="SBP_bac_1"/>
    <property type="match status" value="1"/>
</dbReference>
<accession>A0A174J8I8</accession>
<gene>
    <name evidence="5" type="ORF">ERS852491_03840</name>
</gene>
<evidence type="ECO:0000313" key="6">
    <source>
        <dbReference type="Proteomes" id="UP000095544"/>
    </source>
</evidence>
<dbReference type="PROSITE" id="PS51257">
    <property type="entry name" value="PROKAR_LIPOPROTEIN"/>
    <property type="match status" value="1"/>
</dbReference>